<keyword evidence="6" id="KW-1185">Reference proteome</keyword>
<dbReference type="PRINTS" id="PR01071">
    <property type="entry name" value="ACOABIOTINCC"/>
</dbReference>
<gene>
    <name evidence="5" type="primary">accB</name>
    <name evidence="5" type="ORF">KSB_19350</name>
</gene>
<dbReference type="InterPro" id="IPR000089">
    <property type="entry name" value="Biotin_lipoyl"/>
</dbReference>
<comment type="function">
    <text evidence="3">This protein is a component of the acetyl coenzyme A carboxylase complex; first, biotin carboxylase catalyzes the carboxylation of the carrier protein and then the transcarboxylase transfers the carboxyl group to form malonyl-CoA.</text>
</comment>
<dbReference type="PANTHER" id="PTHR45266">
    <property type="entry name" value="OXALOACETATE DECARBOXYLASE ALPHA CHAIN"/>
    <property type="match status" value="1"/>
</dbReference>
<comment type="pathway">
    <text evidence="3">Lipid metabolism; fatty acid biosynthesis.</text>
</comment>
<dbReference type="InterPro" id="IPR050709">
    <property type="entry name" value="Biotin_Carboxyl_Carrier/Decarb"/>
</dbReference>
<keyword evidence="3" id="KW-0276">Fatty acid metabolism</keyword>
<evidence type="ECO:0000313" key="5">
    <source>
        <dbReference type="EMBL" id="GHO53460.1"/>
    </source>
</evidence>
<keyword evidence="3" id="KW-0275">Fatty acid biosynthesis</keyword>
<feature type="domain" description="Lipoyl-binding" evidence="4">
    <location>
        <begin position="73"/>
        <end position="149"/>
    </location>
</feature>
<reference evidence="5 6" key="1">
    <citation type="journal article" date="2021" name="Int. J. Syst. Evol. Microbiol.">
        <title>Reticulibacter mediterranei gen. nov., sp. nov., within the new family Reticulibacteraceae fam. nov., and Ktedonospora formicarum gen. nov., sp. nov., Ktedonobacter robiniae sp. nov., Dictyobacter formicarum sp. nov. and Dictyobacter arantiisoli sp. nov., belonging to the class Ktedonobacteria.</title>
        <authorList>
            <person name="Yabe S."/>
            <person name="Zheng Y."/>
            <person name="Wang C.M."/>
            <person name="Sakai Y."/>
            <person name="Abe K."/>
            <person name="Yokota A."/>
            <person name="Donadio S."/>
            <person name="Cavaletti L."/>
            <person name="Monciardini P."/>
        </authorList>
    </citation>
    <scope>NUCLEOTIDE SEQUENCE [LARGE SCALE GENOMIC DNA]</scope>
    <source>
        <strain evidence="5 6">SOSP1-30</strain>
    </source>
</reference>
<dbReference type="RefSeq" id="WP_201370288.1">
    <property type="nucleotide sequence ID" value="NZ_BNJG01000001.1"/>
</dbReference>
<sequence>MKTENHEQWLERVEKLIQVLEGSSIGELELAEGELEITIKRDPGMVLVSAPTVSGPVAIAGAPAPRAQKADTTVAVNAPLTGVYYSAASPSSPPFVNIGETIHVGQVVALIESMKVFNEVVSEVSGRVTTLVAKSGDVMQKGAPLIRVEPL</sequence>
<dbReference type="PROSITE" id="PS50968">
    <property type="entry name" value="BIOTINYL_LIPOYL"/>
    <property type="match status" value="1"/>
</dbReference>
<protein>
    <recommendedName>
        <fullName evidence="1 3">Biotin carboxyl carrier protein of acetyl-CoA carboxylase</fullName>
    </recommendedName>
</protein>
<comment type="caution">
    <text evidence="5">The sequence shown here is derived from an EMBL/GenBank/DDBJ whole genome shotgun (WGS) entry which is preliminary data.</text>
</comment>
<dbReference type="InterPro" id="IPR011053">
    <property type="entry name" value="Single_hybrid_motif"/>
</dbReference>
<keyword evidence="3" id="KW-0444">Lipid biosynthesis</keyword>
<keyword evidence="3" id="KW-0443">Lipid metabolism</keyword>
<organism evidence="5 6">
    <name type="scientific">Ktedonobacter robiniae</name>
    <dbReference type="NCBI Taxonomy" id="2778365"/>
    <lineage>
        <taxon>Bacteria</taxon>
        <taxon>Bacillati</taxon>
        <taxon>Chloroflexota</taxon>
        <taxon>Ktedonobacteria</taxon>
        <taxon>Ktedonobacterales</taxon>
        <taxon>Ktedonobacteraceae</taxon>
        <taxon>Ktedonobacter</taxon>
    </lineage>
</organism>
<dbReference type="InterPro" id="IPR001249">
    <property type="entry name" value="AcCoA_biotinCC"/>
</dbReference>
<dbReference type="Gene3D" id="2.40.50.100">
    <property type="match status" value="1"/>
</dbReference>
<evidence type="ECO:0000256" key="1">
    <source>
        <dbReference type="ARBA" id="ARBA00017562"/>
    </source>
</evidence>
<dbReference type="PANTHER" id="PTHR45266:SF3">
    <property type="entry name" value="OXALOACETATE DECARBOXYLASE ALPHA CHAIN"/>
    <property type="match status" value="1"/>
</dbReference>
<keyword evidence="2 3" id="KW-0092">Biotin</keyword>
<evidence type="ECO:0000313" key="6">
    <source>
        <dbReference type="Proteomes" id="UP000654345"/>
    </source>
</evidence>
<dbReference type="EMBL" id="BNJG01000001">
    <property type="protein sequence ID" value="GHO53460.1"/>
    <property type="molecule type" value="Genomic_DNA"/>
</dbReference>
<dbReference type="SUPFAM" id="SSF51230">
    <property type="entry name" value="Single hybrid motif"/>
    <property type="match status" value="1"/>
</dbReference>
<dbReference type="Pfam" id="PF00364">
    <property type="entry name" value="Biotin_lipoyl"/>
    <property type="match status" value="1"/>
</dbReference>
<dbReference type="CDD" id="cd06850">
    <property type="entry name" value="biotinyl_domain"/>
    <property type="match status" value="1"/>
</dbReference>
<name>A0ABQ3ULA7_9CHLR</name>
<evidence type="ECO:0000256" key="2">
    <source>
        <dbReference type="ARBA" id="ARBA00023267"/>
    </source>
</evidence>
<proteinExistence type="predicted"/>
<evidence type="ECO:0000259" key="4">
    <source>
        <dbReference type="PROSITE" id="PS50968"/>
    </source>
</evidence>
<accession>A0ABQ3ULA7</accession>
<evidence type="ECO:0000256" key="3">
    <source>
        <dbReference type="RuleBase" id="RU364072"/>
    </source>
</evidence>
<dbReference type="Proteomes" id="UP000654345">
    <property type="component" value="Unassembled WGS sequence"/>
</dbReference>